<evidence type="ECO:0000256" key="1">
    <source>
        <dbReference type="ARBA" id="ARBA00022679"/>
    </source>
</evidence>
<evidence type="ECO:0000256" key="3">
    <source>
        <dbReference type="ARBA" id="ARBA00022723"/>
    </source>
</evidence>
<dbReference type="GO" id="GO:0009117">
    <property type="term" value="P:nucleotide metabolic process"/>
    <property type="evidence" value="ECO:0007669"/>
    <property type="project" value="UniProtKB-KW"/>
</dbReference>
<organism evidence="12 13">
    <name type="scientific">Seohaeicola zhoushanensis</name>
    <dbReference type="NCBI Taxonomy" id="1569283"/>
    <lineage>
        <taxon>Bacteria</taxon>
        <taxon>Pseudomonadati</taxon>
        <taxon>Pseudomonadota</taxon>
        <taxon>Alphaproteobacteria</taxon>
        <taxon>Rhodobacterales</taxon>
        <taxon>Roseobacteraceae</taxon>
        <taxon>Seohaeicola</taxon>
    </lineage>
</organism>
<evidence type="ECO:0000256" key="6">
    <source>
        <dbReference type="ARBA" id="ARBA00022842"/>
    </source>
</evidence>
<proteinExistence type="predicted"/>
<name>A0A8J3MA57_9RHOB</name>
<evidence type="ECO:0000256" key="10">
    <source>
        <dbReference type="ARBA" id="ARBA00048304"/>
    </source>
</evidence>
<dbReference type="GO" id="GO:0051607">
    <property type="term" value="P:defense response to virus"/>
    <property type="evidence" value="ECO:0007669"/>
    <property type="project" value="UniProtKB-KW"/>
</dbReference>
<evidence type="ECO:0000256" key="8">
    <source>
        <dbReference type="ARBA" id="ARBA00023118"/>
    </source>
</evidence>
<comment type="catalytic activity">
    <reaction evidence="10">
        <text>GTP + ATP = 3',3'-cGAMP + 2 diphosphate</text>
        <dbReference type="Rhea" id="RHEA:35647"/>
        <dbReference type="ChEBI" id="CHEBI:30616"/>
        <dbReference type="ChEBI" id="CHEBI:33019"/>
        <dbReference type="ChEBI" id="CHEBI:37565"/>
        <dbReference type="ChEBI" id="CHEBI:71501"/>
    </reaction>
    <physiologicalReaction direction="left-to-right" evidence="10">
        <dbReference type="Rhea" id="RHEA:35648"/>
    </physiologicalReaction>
</comment>
<dbReference type="EMBL" id="BNCJ01000028">
    <property type="protein sequence ID" value="GHF71411.1"/>
    <property type="molecule type" value="Genomic_DNA"/>
</dbReference>
<keyword evidence="4" id="KW-0547">Nucleotide-binding</keyword>
<dbReference type="AlphaFoldDB" id="A0A8J3MA57"/>
<protein>
    <recommendedName>
        <fullName evidence="9">Cyclic GMP-AMP synthase</fullName>
    </recommendedName>
</protein>
<keyword evidence="13" id="KW-1185">Reference proteome</keyword>
<dbReference type="GO" id="GO:0016779">
    <property type="term" value="F:nucleotidyltransferase activity"/>
    <property type="evidence" value="ECO:0007669"/>
    <property type="project" value="UniProtKB-KW"/>
</dbReference>
<dbReference type="GO" id="GO:0046872">
    <property type="term" value="F:metal ion binding"/>
    <property type="evidence" value="ECO:0007669"/>
    <property type="project" value="UniProtKB-KW"/>
</dbReference>
<gene>
    <name evidence="12" type="ORF">GCM10017056_47900</name>
</gene>
<dbReference type="Proteomes" id="UP000626220">
    <property type="component" value="Unassembled WGS sequence"/>
</dbReference>
<feature type="domain" description="Cyclic GMP-AMP synthase DncV-like nucleotidyltransferase" evidence="11">
    <location>
        <begin position="56"/>
        <end position="140"/>
    </location>
</feature>
<keyword evidence="1" id="KW-0808">Transferase</keyword>
<dbReference type="Pfam" id="PF21654">
    <property type="entry name" value="DncV-like_NTFase"/>
    <property type="match status" value="1"/>
</dbReference>
<keyword evidence="2" id="KW-0548">Nucleotidyltransferase</keyword>
<evidence type="ECO:0000256" key="7">
    <source>
        <dbReference type="ARBA" id="ARBA00023080"/>
    </source>
</evidence>
<dbReference type="GO" id="GO:0005524">
    <property type="term" value="F:ATP binding"/>
    <property type="evidence" value="ECO:0007669"/>
    <property type="project" value="UniProtKB-KW"/>
</dbReference>
<comment type="caution">
    <text evidence="12">The sequence shown here is derived from an EMBL/GenBank/DDBJ whole genome shotgun (WGS) entry which is preliminary data.</text>
</comment>
<sequence>MTKHTKIAKSHDDVLEELADALDIPPSKFEEAKSRYDSIGAWLDRPESSLARYSPAISPQGSFLLGTVTRPLTLAEEYDVDLVCLLQGSKTAFTQKSLKEAVGNEVHLYAAARGMAKPVVEGRRCWTLTYADGAQFHMDILPAIPDAQSYRQMLTEQGHPILATSPDLAGQAIAITDRTLPQYARPTADWPLSNPQGYAAWFRSRMLIQLTERKIEFAKREHITASVDQIPDHKVKTPLQRTIQLLKRHRDCMFADDADYKPISIIITTLSAHAYNEEPSVSAALQGILRGMDRFIENRDGQSWVANPVNPAENFADKWADEPKKEENFRRWLEQARRDFGTYLRSSPFNSIPSPLRENLGSDLVNRTLQAVLPAAAVLATPAVARPAEADQTRRAEAAIEQIQRDGPQSKPWTRS</sequence>
<accession>A0A8J3MA57</accession>
<keyword evidence="8" id="KW-0051">Antiviral defense</keyword>
<dbReference type="InterPro" id="IPR048445">
    <property type="entry name" value="DncV-like_NTFase"/>
</dbReference>
<dbReference type="InterPro" id="IPR006116">
    <property type="entry name" value="NT_2-5OAS_ClassI-CCAase"/>
</dbReference>
<evidence type="ECO:0000256" key="2">
    <source>
        <dbReference type="ARBA" id="ARBA00022695"/>
    </source>
</evidence>
<dbReference type="RefSeq" id="WP_189682664.1">
    <property type="nucleotide sequence ID" value="NZ_BNCJ01000028.1"/>
</dbReference>
<reference evidence="12" key="1">
    <citation type="journal article" date="2014" name="Int. J. Syst. Evol. Microbiol.">
        <title>Complete genome sequence of Corynebacterium casei LMG S-19264T (=DSM 44701T), isolated from a smear-ripened cheese.</title>
        <authorList>
            <consortium name="US DOE Joint Genome Institute (JGI-PGF)"/>
            <person name="Walter F."/>
            <person name="Albersmeier A."/>
            <person name="Kalinowski J."/>
            <person name="Ruckert C."/>
        </authorList>
    </citation>
    <scope>NUCLEOTIDE SEQUENCE</scope>
    <source>
        <strain evidence="12">KCTC 42650</strain>
    </source>
</reference>
<keyword evidence="7" id="KW-0546">Nucleotide metabolism</keyword>
<evidence type="ECO:0000259" key="11">
    <source>
        <dbReference type="Pfam" id="PF21654"/>
    </source>
</evidence>
<keyword evidence="5" id="KW-0067">ATP-binding</keyword>
<evidence type="ECO:0000313" key="13">
    <source>
        <dbReference type="Proteomes" id="UP000626220"/>
    </source>
</evidence>
<evidence type="ECO:0000256" key="4">
    <source>
        <dbReference type="ARBA" id="ARBA00022741"/>
    </source>
</evidence>
<keyword evidence="3" id="KW-0479">Metal-binding</keyword>
<evidence type="ECO:0000256" key="5">
    <source>
        <dbReference type="ARBA" id="ARBA00022840"/>
    </source>
</evidence>
<evidence type="ECO:0000256" key="9">
    <source>
        <dbReference type="ARBA" id="ARBA00044145"/>
    </source>
</evidence>
<reference evidence="12" key="2">
    <citation type="submission" date="2020-09" db="EMBL/GenBank/DDBJ databases">
        <authorList>
            <person name="Sun Q."/>
            <person name="Kim S."/>
        </authorList>
    </citation>
    <scope>NUCLEOTIDE SEQUENCE</scope>
    <source>
        <strain evidence="12">KCTC 42650</strain>
    </source>
</reference>
<evidence type="ECO:0000313" key="12">
    <source>
        <dbReference type="EMBL" id="GHF71411.1"/>
    </source>
</evidence>
<dbReference type="CDD" id="cd05400">
    <property type="entry name" value="NT_2-5OAS_ClassI-CCAase"/>
    <property type="match status" value="1"/>
</dbReference>
<keyword evidence="6" id="KW-0460">Magnesium</keyword>